<dbReference type="InterPro" id="IPR052178">
    <property type="entry name" value="Sec_Metab_Biosynth_SDR"/>
</dbReference>
<dbReference type="PROSITE" id="PS00061">
    <property type="entry name" value="ADH_SHORT"/>
    <property type="match status" value="1"/>
</dbReference>
<dbReference type="CDD" id="cd05233">
    <property type="entry name" value="SDR_c"/>
    <property type="match status" value="1"/>
</dbReference>
<dbReference type="PRINTS" id="PR00081">
    <property type="entry name" value="GDHRDH"/>
</dbReference>
<dbReference type="PRINTS" id="PR00080">
    <property type="entry name" value="SDRFAMILY"/>
</dbReference>
<sequence length="251" mass="26421">MVVSLSGKVALVTGGSAGLGAAIVRRLAGEGCSVAINYSSSKDRAEILAAEVRTERIKAVVLQGDVASESVCKSLVEKTIEGLGRIDILISNAGWTRIVNFANLDELTDDDFDRCYAMNVKAHFYLFRAAKPYFDRAADGGVFLVTSSVAGLKPTGSSIPYSITKAAAIHLVKGLARTQGPKSRVNAICPGLLLTEWGLSFGPERIKAVESSLPLKHSSLLDDTADLFIAAAKNTSMTGSILAVDSGMSLI</sequence>
<dbReference type="Gene3D" id="3.40.50.720">
    <property type="entry name" value="NAD(P)-binding Rossmann-like Domain"/>
    <property type="match status" value="1"/>
</dbReference>
<dbReference type="InterPro" id="IPR002347">
    <property type="entry name" value="SDR_fam"/>
</dbReference>
<gene>
    <name evidence="5" type="ORF">LIPSTDRAFT_76144</name>
</gene>
<evidence type="ECO:0000313" key="6">
    <source>
        <dbReference type="Proteomes" id="UP000094385"/>
    </source>
</evidence>
<dbReference type="EMBL" id="KV454304">
    <property type="protein sequence ID" value="ODQ69350.1"/>
    <property type="molecule type" value="Genomic_DNA"/>
</dbReference>
<dbReference type="PANTHER" id="PTHR43618:SF2">
    <property type="entry name" value="CHAIN DEHYDROGENASE, PUTATIVE (AFU_ORTHOLOGUE AFUA_6G06930)-RELATED"/>
    <property type="match status" value="1"/>
</dbReference>
<dbReference type="OrthoDB" id="47007at2759"/>
<evidence type="ECO:0000256" key="4">
    <source>
        <dbReference type="RuleBase" id="RU000363"/>
    </source>
</evidence>
<reference evidence="5 6" key="1">
    <citation type="journal article" date="2016" name="Proc. Natl. Acad. Sci. U.S.A.">
        <title>Comparative genomics of biotechnologically important yeasts.</title>
        <authorList>
            <person name="Riley R."/>
            <person name="Haridas S."/>
            <person name="Wolfe K.H."/>
            <person name="Lopes M.R."/>
            <person name="Hittinger C.T."/>
            <person name="Goeker M."/>
            <person name="Salamov A.A."/>
            <person name="Wisecaver J.H."/>
            <person name="Long T.M."/>
            <person name="Calvey C.H."/>
            <person name="Aerts A.L."/>
            <person name="Barry K.W."/>
            <person name="Choi C."/>
            <person name="Clum A."/>
            <person name="Coughlan A.Y."/>
            <person name="Deshpande S."/>
            <person name="Douglass A.P."/>
            <person name="Hanson S.J."/>
            <person name="Klenk H.-P."/>
            <person name="LaButti K.M."/>
            <person name="Lapidus A."/>
            <person name="Lindquist E.A."/>
            <person name="Lipzen A.M."/>
            <person name="Meier-Kolthoff J.P."/>
            <person name="Ohm R.A."/>
            <person name="Otillar R.P."/>
            <person name="Pangilinan J.L."/>
            <person name="Peng Y."/>
            <person name="Rokas A."/>
            <person name="Rosa C.A."/>
            <person name="Scheuner C."/>
            <person name="Sibirny A.A."/>
            <person name="Slot J.C."/>
            <person name="Stielow J.B."/>
            <person name="Sun H."/>
            <person name="Kurtzman C.P."/>
            <person name="Blackwell M."/>
            <person name="Grigoriev I.V."/>
            <person name="Jeffries T.W."/>
        </authorList>
    </citation>
    <scope>NUCLEOTIDE SEQUENCE [LARGE SCALE GENOMIC DNA]</scope>
    <source>
        <strain evidence="5 6">NRRL Y-11557</strain>
    </source>
</reference>
<dbReference type="InterPro" id="IPR020904">
    <property type="entry name" value="Sc_DH/Rdtase_CS"/>
</dbReference>
<dbReference type="AlphaFoldDB" id="A0A1E3PVI7"/>
<dbReference type="STRING" id="675824.A0A1E3PVI7"/>
<organism evidence="5 6">
    <name type="scientific">Lipomyces starkeyi NRRL Y-11557</name>
    <dbReference type="NCBI Taxonomy" id="675824"/>
    <lineage>
        <taxon>Eukaryota</taxon>
        <taxon>Fungi</taxon>
        <taxon>Dikarya</taxon>
        <taxon>Ascomycota</taxon>
        <taxon>Saccharomycotina</taxon>
        <taxon>Lipomycetes</taxon>
        <taxon>Lipomycetales</taxon>
        <taxon>Lipomycetaceae</taxon>
        <taxon>Lipomyces</taxon>
    </lineage>
</organism>
<name>A0A1E3PVI7_LIPST</name>
<comment type="similarity">
    <text evidence="1 4">Belongs to the short-chain dehydrogenases/reductases (SDR) family.</text>
</comment>
<evidence type="ECO:0000313" key="5">
    <source>
        <dbReference type="EMBL" id="ODQ69350.1"/>
    </source>
</evidence>
<accession>A0A1E3PVI7</accession>
<proteinExistence type="inferred from homology"/>
<dbReference type="InterPro" id="IPR036291">
    <property type="entry name" value="NAD(P)-bd_dom_sf"/>
</dbReference>
<evidence type="ECO:0000256" key="1">
    <source>
        <dbReference type="ARBA" id="ARBA00006484"/>
    </source>
</evidence>
<keyword evidence="2" id="KW-0521">NADP</keyword>
<dbReference type="GO" id="GO:0016491">
    <property type="term" value="F:oxidoreductase activity"/>
    <property type="evidence" value="ECO:0007669"/>
    <property type="project" value="UniProtKB-KW"/>
</dbReference>
<keyword evidence="3" id="KW-0560">Oxidoreductase</keyword>
<dbReference type="Proteomes" id="UP000094385">
    <property type="component" value="Unassembled WGS sequence"/>
</dbReference>
<dbReference type="PANTHER" id="PTHR43618">
    <property type="entry name" value="7-ALPHA-HYDROXYSTEROID DEHYDROGENASE"/>
    <property type="match status" value="1"/>
</dbReference>
<dbReference type="SUPFAM" id="SSF51735">
    <property type="entry name" value="NAD(P)-binding Rossmann-fold domains"/>
    <property type="match status" value="1"/>
</dbReference>
<protein>
    <recommendedName>
        <fullName evidence="7">Granaticin polyketide synthase ketoacyl reductase 2</fullName>
    </recommendedName>
</protein>
<evidence type="ECO:0008006" key="7">
    <source>
        <dbReference type="Google" id="ProtNLM"/>
    </source>
</evidence>
<dbReference type="Pfam" id="PF00106">
    <property type="entry name" value="adh_short"/>
    <property type="match status" value="1"/>
</dbReference>
<evidence type="ECO:0000256" key="3">
    <source>
        <dbReference type="ARBA" id="ARBA00023002"/>
    </source>
</evidence>
<evidence type="ECO:0000256" key="2">
    <source>
        <dbReference type="ARBA" id="ARBA00022857"/>
    </source>
</evidence>
<keyword evidence="6" id="KW-1185">Reference proteome</keyword>